<keyword evidence="3" id="KW-1185">Reference proteome</keyword>
<reference evidence="2" key="1">
    <citation type="journal article" date="2014" name="Int. J. Syst. Evol. Microbiol.">
        <title>Complete genome sequence of Corynebacterium casei LMG S-19264T (=DSM 44701T), isolated from a smear-ripened cheese.</title>
        <authorList>
            <consortium name="US DOE Joint Genome Institute (JGI-PGF)"/>
            <person name="Walter F."/>
            <person name="Albersmeier A."/>
            <person name="Kalinowski J."/>
            <person name="Ruckert C."/>
        </authorList>
    </citation>
    <scope>NUCLEOTIDE SEQUENCE</scope>
    <source>
        <strain evidence="2">CCM 7684</strain>
    </source>
</reference>
<name>A0A8J2YKA1_9RHOB</name>
<keyword evidence="1" id="KW-1133">Transmembrane helix</keyword>
<feature type="transmembrane region" description="Helical" evidence="1">
    <location>
        <begin position="115"/>
        <end position="136"/>
    </location>
</feature>
<reference evidence="2" key="2">
    <citation type="submission" date="2020-09" db="EMBL/GenBank/DDBJ databases">
        <authorList>
            <person name="Sun Q."/>
            <person name="Sedlacek I."/>
        </authorList>
    </citation>
    <scope>NUCLEOTIDE SEQUENCE</scope>
    <source>
        <strain evidence="2">CCM 7684</strain>
    </source>
</reference>
<evidence type="ECO:0000256" key="1">
    <source>
        <dbReference type="SAM" id="Phobius"/>
    </source>
</evidence>
<feature type="transmembrane region" description="Helical" evidence="1">
    <location>
        <begin position="157"/>
        <end position="175"/>
    </location>
</feature>
<feature type="transmembrane region" description="Helical" evidence="1">
    <location>
        <begin position="297"/>
        <end position="317"/>
    </location>
</feature>
<organism evidence="2 3">
    <name type="scientific">Agaricicola taiwanensis</name>
    <dbReference type="NCBI Taxonomy" id="591372"/>
    <lineage>
        <taxon>Bacteria</taxon>
        <taxon>Pseudomonadati</taxon>
        <taxon>Pseudomonadota</taxon>
        <taxon>Alphaproteobacteria</taxon>
        <taxon>Rhodobacterales</taxon>
        <taxon>Paracoccaceae</taxon>
        <taxon>Agaricicola</taxon>
    </lineage>
</organism>
<feature type="transmembrane region" description="Helical" evidence="1">
    <location>
        <begin position="240"/>
        <end position="260"/>
    </location>
</feature>
<feature type="transmembrane region" description="Helical" evidence="1">
    <location>
        <begin position="337"/>
        <end position="361"/>
    </location>
</feature>
<feature type="transmembrane region" description="Helical" evidence="1">
    <location>
        <begin position="82"/>
        <end position="103"/>
    </location>
</feature>
<sequence length="432" mass="46565">MNRFRQGGGALVLRQAGMLTAAAVLSQLIMLAATPLLAQFYSPDDFGRLSLLIAFMTIGGGASAFFHLVIQLPRSGRMAAAAFRLSVYLVPVGALLTTSIYWLTGAAGHRVLPAVPFAIELMIVMIAIAGAANFTILNSALWRAGRPREVALARLNFSLLASGAQLFLGAIGFAASGLQLGRILGQGATNALMIRRLPAFCRLSELLKPRRHELLVVARRYRDAPIQIPRDLLQRGGTTLPPALMLGAYGPTAAGFYFLAERLVERPGILLGDTLTRLPMKLFAERVRMNRPMLRSALLYTLVSFCAVALALIALAFGGPWVLDAFFDPAWGGVAAYAAPLALGAGIRVGTLPLAALVPILRIQHQTVWVDLIFFSRIFVFPVGATLGWEPIVAVWALVGATVVYIFVILAMVVAAAARYERHIPLMKPSWK</sequence>
<proteinExistence type="predicted"/>
<gene>
    <name evidence="2" type="ORF">GCM10007276_27440</name>
</gene>
<feature type="transmembrane region" description="Helical" evidence="1">
    <location>
        <begin position="12"/>
        <end position="37"/>
    </location>
</feature>
<evidence type="ECO:0000313" key="2">
    <source>
        <dbReference type="EMBL" id="GGE48785.1"/>
    </source>
</evidence>
<comment type="caution">
    <text evidence="2">The sequence shown here is derived from an EMBL/GenBank/DDBJ whole genome shotgun (WGS) entry which is preliminary data.</text>
</comment>
<accession>A0A8J2YKA1</accession>
<feature type="transmembrane region" description="Helical" evidence="1">
    <location>
        <begin position="49"/>
        <end position="70"/>
    </location>
</feature>
<keyword evidence="1" id="KW-0812">Transmembrane</keyword>
<feature type="transmembrane region" description="Helical" evidence="1">
    <location>
        <begin position="395"/>
        <end position="418"/>
    </location>
</feature>
<feature type="transmembrane region" description="Helical" evidence="1">
    <location>
        <begin position="368"/>
        <end position="389"/>
    </location>
</feature>
<evidence type="ECO:0000313" key="3">
    <source>
        <dbReference type="Proteomes" id="UP000602745"/>
    </source>
</evidence>
<dbReference type="AlphaFoldDB" id="A0A8J2YKA1"/>
<dbReference type="Proteomes" id="UP000602745">
    <property type="component" value="Unassembled WGS sequence"/>
</dbReference>
<dbReference type="RefSeq" id="WP_188410374.1">
    <property type="nucleotide sequence ID" value="NZ_BMCP01000003.1"/>
</dbReference>
<protein>
    <submittedName>
        <fullName evidence="2">Polysaccharide biosynthesis protein</fullName>
    </submittedName>
</protein>
<keyword evidence="1" id="KW-0472">Membrane</keyword>
<dbReference type="EMBL" id="BMCP01000003">
    <property type="protein sequence ID" value="GGE48785.1"/>
    <property type="molecule type" value="Genomic_DNA"/>
</dbReference>